<dbReference type="AlphaFoldDB" id="B5FCY1"/>
<sequence>MALYINKVFNVCGAWEKVSNLEHQSFSELSSAFEELDEYWYLQQRNSDAKEELGNLLKAKGWISKIPLIGGGPPNLQKFRGTPSSLPFFLHKDGVGVDWPAHNPSYFDSWVTYKIKVAQNLGVVPVLCLPLFDERLPRSRMTYEYAKERLQYIDIVEGNQFLILGYSPIESEAIQVEEADTVIRRTITFEPHQLQAGVSLLSYFSEVLKQKCSDSNSKVSIEQDGEKVRLMIKSEAGMEHKVEALLNEYGEVLNGTLPAEQFMTDQVQLLSLQRKLDMAALEVKHHQDILALTKANYDQRIVTLEEQVSGLRQMLSESITSHRIAQEQVSKLIDKYGNESEVELELLSLAKKFDERASDVQKDELERLVKRLQAENPKMANEFLSLMKGPLEGVVGNIIYSWLPQLSLLVGSVVR</sequence>
<evidence type="ECO:0000256" key="1">
    <source>
        <dbReference type="SAM" id="Coils"/>
    </source>
</evidence>
<dbReference type="RefSeq" id="WP_012532665.1">
    <property type="nucleotide sequence ID" value="NC_011184.1"/>
</dbReference>
<organism evidence="2 3">
    <name type="scientific">Aliivibrio fischeri (strain MJ11)</name>
    <name type="common">Vibrio fischeri</name>
    <dbReference type="NCBI Taxonomy" id="388396"/>
    <lineage>
        <taxon>Bacteria</taxon>
        <taxon>Pseudomonadati</taxon>
        <taxon>Pseudomonadota</taxon>
        <taxon>Gammaproteobacteria</taxon>
        <taxon>Vibrionales</taxon>
        <taxon>Vibrionaceae</taxon>
        <taxon>Aliivibrio</taxon>
    </lineage>
</organism>
<accession>B5FCY1</accession>
<keyword evidence="1" id="KW-0175">Coiled coil</keyword>
<proteinExistence type="predicted"/>
<name>B5FCY1_ALIFM</name>
<evidence type="ECO:0000313" key="3">
    <source>
        <dbReference type="Proteomes" id="UP000001857"/>
    </source>
</evidence>
<dbReference type="KEGG" id="vfm:VFMJ11_2689"/>
<dbReference type="Proteomes" id="UP000001857">
    <property type="component" value="Chromosome I"/>
</dbReference>
<protein>
    <submittedName>
        <fullName evidence="2">Uncharacterized protein</fullName>
    </submittedName>
</protein>
<feature type="coiled-coil region" evidence="1">
    <location>
        <begin position="355"/>
        <end position="382"/>
    </location>
</feature>
<dbReference type="EMBL" id="CP001139">
    <property type="protein sequence ID" value="ACH64857.1"/>
    <property type="molecule type" value="Genomic_DNA"/>
</dbReference>
<reference evidence="2 3" key="2">
    <citation type="journal article" date="2009" name="Nature">
        <title>A single regulatory gene is sufficient to alter bacterial host range.</title>
        <authorList>
            <person name="Mandel M.J."/>
            <person name="Wollenberg M.S."/>
            <person name="Stabb E.V."/>
            <person name="Visick K.L."/>
            <person name="Ruby E.G."/>
        </authorList>
    </citation>
    <scope>NUCLEOTIDE SEQUENCE [LARGE SCALE GENOMIC DNA]</scope>
    <source>
        <strain evidence="2 3">MJ11</strain>
    </source>
</reference>
<dbReference type="HOGENOM" id="CLU_662131_0_0_6"/>
<reference evidence="3" key="1">
    <citation type="submission" date="2008-08" db="EMBL/GenBank/DDBJ databases">
        <title>Complete sequence of Vibrio fischeri strain MJ11.</title>
        <authorList>
            <person name="Mandel M.J."/>
            <person name="Stabb E.V."/>
            <person name="Ruby E.G."/>
            <person name="Ferriera S."/>
            <person name="Johnson J."/>
            <person name="Kravitz S."/>
            <person name="Beeson K."/>
            <person name="Sutton G."/>
            <person name="Rogers Y.-H."/>
            <person name="Friedman R."/>
            <person name="Frazier M."/>
            <person name="Venter J.C."/>
        </authorList>
    </citation>
    <scope>NUCLEOTIDE SEQUENCE [LARGE SCALE GENOMIC DNA]</scope>
    <source>
        <strain evidence="3">MJ11</strain>
    </source>
</reference>
<evidence type="ECO:0000313" key="2">
    <source>
        <dbReference type="EMBL" id="ACH64857.1"/>
    </source>
</evidence>
<gene>
    <name evidence="2" type="ordered locus">VFMJ11_2689</name>
</gene>